<name>A0AAY4BWD9_9TELE</name>
<proteinExistence type="predicted"/>
<dbReference type="Proteomes" id="UP000694580">
    <property type="component" value="Chromosome 3"/>
</dbReference>
<keyword evidence="2" id="KW-1185">Reference proteome</keyword>
<protein>
    <submittedName>
        <fullName evidence="1">Uncharacterized protein</fullName>
    </submittedName>
</protein>
<reference evidence="1" key="3">
    <citation type="submission" date="2025-09" db="UniProtKB">
        <authorList>
            <consortium name="Ensembl"/>
        </authorList>
    </citation>
    <scope>IDENTIFICATION</scope>
</reference>
<sequence length="109" mass="12133">MAYVANVLLSRTADAERFPLMQRYLRQLCRTSSKSSPPPRDGASTAQNVCDLWTADLLPSLAGQELGLLAKRKGEHCSTIGVCEPGQCRLREQKATEMGRPPEQKRYLL</sequence>
<organism evidence="1 2">
    <name type="scientific">Denticeps clupeoides</name>
    <name type="common">denticle herring</name>
    <dbReference type="NCBI Taxonomy" id="299321"/>
    <lineage>
        <taxon>Eukaryota</taxon>
        <taxon>Metazoa</taxon>
        <taxon>Chordata</taxon>
        <taxon>Craniata</taxon>
        <taxon>Vertebrata</taxon>
        <taxon>Euteleostomi</taxon>
        <taxon>Actinopterygii</taxon>
        <taxon>Neopterygii</taxon>
        <taxon>Teleostei</taxon>
        <taxon>Clupei</taxon>
        <taxon>Clupeiformes</taxon>
        <taxon>Denticipitoidei</taxon>
        <taxon>Denticipitidae</taxon>
        <taxon>Denticeps</taxon>
    </lineage>
</organism>
<evidence type="ECO:0000313" key="1">
    <source>
        <dbReference type="Ensembl" id="ENSDCDP00010025250.1"/>
    </source>
</evidence>
<reference evidence="1 2" key="1">
    <citation type="submission" date="2020-06" db="EMBL/GenBank/DDBJ databases">
        <authorList>
            <consortium name="Wellcome Sanger Institute Data Sharing"/>
        </authorList>
    </citation>
    <scope>NUCLEOTIDE SEQUENCE [LARGE SCALE GENOMIC DNA]</scope>
</reference>
<reference evidence="1" key="2">
    <citation type="submission" date="2025-08" db="UniProtKB">
        <authorList>
            <consortium name="Ensembl"/>
        </authorList>
    </citation>
    <scope>IDENTIFICATION</scope>
</reference>
<dbReference type="AlphaFoldDB" id="A0AAY4BWD9"/>
<accession>A0AAY4BWD9</accession>
<evidence type="ECO:0000313" key="2">
    <source>
        <dbReference type="Proteomes" id="UP000694580"/>
    </source>
</evidence>
<dbReference type="Ensembl" id="ENSDCDT00010031280.1">
    <property type="protein sequence ID" value="ENSDCDP00010025250.1"/>
    <property type="gene ID" value="ENSDCDG00010016048.1"/>
</dbReference>